<proteinExistence type="predicted"/>
<name>A0A1F7F3T3_UNCRA</name>
<organism evidence="2 3">
    <name type="scientific">Candidatus Raymondbacteria bacterium RIFOXYD12_FULL_49_13</name>
    <dbReference type="NCBI Taxonomy" id="1817890"/>
    <lineage>
        <taxon>Bacteria</taxon>
        <taxon>Raymondiibacteriota</taxon>
    </lineage>
</organism>
<comment type="caution">
    <text evidence="2">The sequence shown here is derived from an EMBL/GenBank/DDBJ whole genome shotgun (WGS) entry which is preliminary data.</text>
</comment>
<dbReference type="InterPro" id="IPR046865">
    <property type="entry name" value="FapA_b_solenoid"/>
</dbReference>
<dbReference type="InterPro" id="IPR046866">
    <property type="entry name" value="FapA_N"/>
</dbReference>
<evidence type="ECO:0000313" key="3">
    <source>
        <dbReference type="Proteomes" id="UP000179243"/>
    </source>
</evidence>
<feature type="domain" description="Flagellar Assembly Protein A N-terminal region" evidence="1">
    <location>
        <begin position="100"/>
        <end position="268"/>
    </location>
</feature>
<evidence type="ECO:0000313" key="2">
    <source>
        <dbReference type="EMBL" id="OGK01166.1"/>
    </source>
</evidence>
<dbReference type="PANTHER" id="PTHR38032:SF1">
    <property type="entry name" value="RNA-BINDING PROTEIN KHPB N-TERMINAL DOMAIN-CONTAINING PROTEIN"/>
    <property type="match status" value="1"/>
</dbReference>
<evidence type="ECO:0000259" key="1">
    <source>
        <dbReference type="Pfam" id="PF20250"/>
    </source>
</evidence>
<accession>A0A1F7F3T3</accession>
<dbReference type="EMBL" id="MFYX01000131">
    <property type="protein sequence ID" value="OGK01166.1"/>
    <property type="molecule type" value="Genomic_DNA"/>
</dbReference>
<dbReference type="Proteomes" id="UP000179243">
    <property type="component" value="Unassembled WGS sequence"/>
</dbReference>
<dbReference type="PANTHER" id="PTHR38032">
    <property type="entry name" value="POLYMERASE-RELATED"/>
    <property type="match status" value="1"/>
</dbReference>
<dbReference type="InterPro" id="IPR005646">
    <property type="entry name" value="FapA"/>
</dbReference>
<reference evidence="2 3" key="1">
    <citation type="journal article" date="2016" name="Nat. Commun.">
        <title>Thousands of microbial genomes shed light on interconnected biogeochemical processes in an aquifer system.</title>
        <authorList>
            <person name="Anantharaman K."/>
            <person name="Brown C.T."/>
            <person name="Hug L.A."/>
            <person name="Sharon I."/>
            <person name="Castelle C.J."/>
            <person name="Probst A.J."/>
            <person name="Thomas B.C."/>
            <person name="Singh A."/>
            <person name="Wilkins M.J."/>
            <person name="Karaoz U."/>
            <person name="Brodie E.L."/>
            <person name="Williams K.H."/>
            <person name="Hubbard S.S."/>
            <person name="Banfield J.F."/>
        </authorList>
    </citation>
    <scope>NUCLEOTIDE SEQUENCE [LARGE SCALE GENOMIC DNA]</scope>
</reference>
<gene>
    <name evidence="2" type="ORF">A2519_01435</name>
</gene>
<sequence>MHFPRKEVVSPPFEIYISVMAKEQILNLDFDIRDDGVYLSVPRTSNDASTLSGIIKALEEKGVMNYDSVRIGDVIKRKRGAYERIGDIFKIYNKVKDQFIRVSVNPAEALITVYGTCQTQGVSITYDDIIYVLKKNKVVHGIDHEVIKNLLQGCMFDQAVVVASATLPRNGVDACIEEYVQVDASYKPKVFEGGKCNFKDLDTITQVHENDLLAVKIPASAGTNGTSVFGEPLPASPGQDLPLPGGENTVVSPEGTKLFAQQAGYLYRSEKGIAVGEVYVVNGNVDFSIGNLNYTGKVVIKKNINAGFEVKAGGDVFVSGEIEAARVISKEGSVRVEGGVFGKNTGSVTAARDVEATVVQDAEVFAEGIVRITKNAVNSQITATEGIECNTCIGGELKSYGSITVRMAGNTSLVKTRLTLCDREREKNLLKKKQLDELLRVLDIKIGQQEAGLKQMNKLLSAMGAGQANPKLIVQIKETLETYNAAKKKQEFLKQQLAKILPLTGRRMDFPGRIQIIGTCYPGTEIVILEHRVSIAEVFTKKTIFLENDEIKIV</sequence>
<dbReference type="AlphaFoldDB" id="A0A1F7F3T3"/>
<protein>
    <recommendedName>
        <fullName evidence="1">Flagellar Assembly Protein A N-terminal region domain-containing protein</fullName>
    </recommendedName>
</protein>
<dbReference type="Pfam" id="PF20250">
    <property type="entry name" value="FapA_N"/>
    <property type="match status" value="1"/>
</dbReference>
<dbReference type="Pfam" id="PF03961">
    <property type="entry name" value="FapA"/>
    <property type="match status" value="1"/>
</dbReference>